<dbReference type="SUPFAM" id="SSF50249">
    <property type="entry name" value="Nucleic acid-binding proteins"/>
    <property type="match status" value="1"/>
</dbReference>
<dbReference type="RefSeq" id="WP_090268770.1">
    <property type="nucleotide sequence ID" value="NZ_FOEP01000003.1"/>
</dbReference>
<dbReference type="InterPro" id="IPR012340">
    <property type="entry name" value="NA-bd_OB-fold"/>
</dbReference>
<dbReference type="Pfam" id="PF08541">
    <property type="entry name" value="ACP_syn_III_C"/>
    <property type="match status" value="1"/>
</dbReference>
<dbReference type="STRING" id="657014.SAMN04488092_10340"/>
<dbReference type="GO" id="GO:0044550">
    <property type="term" value="P:secondary metabolite biosynthetic process"/>
    <property type="evidence" value="ECO:0007669"/>
    <property type="project" value="TreeGrafter"/>
</dbReference>
<dbReference type="AlphaFoldDB" id="A0A1H9BXH6"/>
<dbReference type="Gene3D" id="3.40.47.10">
    <property type="match status" value="2"/>
</dbReference>
<evidence type="ECO:0000259" key="3">
    <source>
        <dbReference type="Pfam" id="PF08541"/>
    </source>
</evidence>
<dbReference type="PANTHER" id="PTHR34069:SF2">
    <property type="entry name" value="BETA-KETOACYL-[ACYL-CARRIER-PROTEIN] SYNTHASE III"/>
    <property type="match status" value="1"/>
</dbReference>
<keyword evidence="2" id="KW-0012">Acyltransferase</keyword>
<dbReference type="Proteomes" id="UP000198634">
    <property type="component" value="Unassembled WGS sequence"/>
</dbReference>
<dbReference type="CDD" id="cd00827">
    <property type="entry name" value="init_cond_enzymes"/>
    <property type="match status" value="1"/>
</dbReference>
<keyword evidence="1" id="KW-0808">Transferase</keyword>
<dbReference type="SUPFAM" id="SSF53901">
    <property type="entry name" value="Thiolase-like"/>
    <property type="match status" value="2"/>
</dbReference>
<dbReference type="PANTHER" id="PTHR34069">
    <property type="entry name" value="3-OXOACYL-[ACYL-CARRIER-PROTEIN] SYNTHASE 3"/>
    <property type="match status" value="1"/>
</dbReference>
<dbReference type="EMBL" id="FOEP01000003">
    <property type="protein sequence ID" value="SEP93642.1"/>
    <property type="molecule type" value="Genomic_DNA"/>
</dbReference>
<keyword evidence="5" id="KW-1185">Reference proteome</keyword>
<proteinExistence type="predicted"/>
<dbReference type="InterPro" id="IPR016039">
    <property type="entry name" value="Thiolase-like"/>
</dbReference>
<gene>
    <name evidence="4" type="ORF">SAMN04488092_10340</name>
</gene>
<dbReference type="OrthoDB" id="8771453at2"/>
<feature type="domain" description="Beta-ketoacyl-[acyl-carrier-protein] synthase III C-terminal" evidence="3">
    <location>
        <begin position="212"/>
        <end position="290"/>
    </location>
</feature>
<evidence type="ECO:0000313" key="4">
    <source>
        <dbReference type="EMBL" id="SEP93642.1"/>
    </source>
</evidence>
<evidence type="ECO:0000256" key="2">
    <source>
        <dbReference type="ARBA" id="ARBA00023315"/>
    </source>
</evidence>
<organism evidence="4 5">
    <name type="scientific">Thalassovita taeanensis</name>
    <dbReference type="NCBI Taxonomy" id="657014"/>
    <lineage>
        <taxon>Bacteria</taxon>
        <taxon>Pseudomonadati</taxon>
        <taxon>Pseudomonadota</taxon>
        <taxon>Alphaproteobacteria</taxon>
        <taxon>Rhodobacterales</taxon>
        <taxon>Roseobacteraceae</taxon>
        <taxon>Thalassovita</taxon>
    </lineage>
</organism>
<accession>A0A1H9BXH6</accession>
<name>A0A1H9BXH6_9RHOB</name>
<sequence>MDFGITSFGAYVPRMRLERAAIAKAHKWMAPGLAGAAKGSRAFCSWDEDALTMAVEAGRDALGATRDGVNAIIVASTTLPYSDLSNAAIIAGALNIPQSAASSESTGSQRAATSALVQALEAGKDGTLVIGSDKPPSKPASAQEMSNGAGAAAVLLGTSNVVAKYIGSASVTVNFADHFRASDESHDYMWEERWIRDEGLAKIIPRAVNAALEKTGLSIGDFTYFVMPSMTRKAADSVAKKLGFGGKVADGLELDCGLAGAAHPLLMLANVLETAKKGERILLVGFGQGADAVVLEATGAGARPGRGVSGSLADKYMTDDYLRMASFYDEIELEWGMRAEKPGKAALTEAYRSSFQLSAFMAGKCPHCSTIQFPQLAYCVNPDCGKPADSFEQVSLADQPAKILTYTADWLSYYPAPPLFVGFVQFDNGARLLMETVDAPTNVVEVGVPVRMVFRIKERDKIRGYNRYFWKSTPLTV</sequence>
<protein>
    <submittedName>
        <fullName evidence="4">3-hydroxy-3-methylglutaryl CoA synthase</fullName>
    </submittedName>
</protein>
<evidence type="ECO:0000256" key="1">
    <source>
        <dbReference type="ARBA" id="ARBA00022679"/>
    </source>
</evidence>
<reference evidence="4 5" key="1">
    <citation type="submission" date="2016-10" db="EMBL/GenBank/DDBJ databases">
        <authorList>
            <person name="de Groot N.N."/>
        </authorList>
    </citation>
    <scope>NUCLEOTIDE SEQUENCE [LARGE SCALE GENOMIC DNA]</scope>
    <source>
        <strain evidence="4 5">DSM 22007</strain>
    </source>
</reference>
<dbReference type="GO" id="GO:0016746">
    <property type="term" value="F:acyltransferase activity"/>
    <property type="evidence" value="ECO:0007669"/>
    <property type="project" value="UniProtKB-KW"/>
</dbReference>
<evidence type="ECO:0000313" key="5">
    <source>
        <dbReference type="Proteomes" id="UP000198634"/>
    </source>
</evidence>
<dbReference type="InterPro" id="IPR013747">
    <property type="entry name" value="ACP_syn_III_C"/>
</dbReference>